<dbReference type="Pfam" id="PF04149">
    <property type="entry name" value="DUF397"/>
    <property type="match status" value="1"/>
</dbReference>
<name>A0A6H9YA81_9ACTN</name>
<feature type="domain" description="DUF397" evidence="2">
    <location>
        <begin position="5"/>
        <end position="56"/>
    </location>
</feature>
<proteinExistence type="predicted"/>
<dbReference type="OrthoDB" id="3482645at2"/>
<dbReference type="RefSeq" id="WP_151570396.1">
    <property type="nucleotide sequence ID" value="NZ_WBMT01000033.1"/>
</dbReference>
<dbReference type="AlphaFoldDB" id="A0A6H9YA81"/>
<reference evidence="3 4" key="1">
    <citation type="submission" date="2019-09" db="EMBL/GenBank/DDBJ databases">
        <title>Actinomadura physcomitrii sp. nov., a novel actinomycete isolated from moss [Physcomitrium sphaericum (Ludw) Fuernr].</title>
        <authorList>
            <person name="Zhuang X."/>
            <person name="Liu C."/>
        </authorList>
    </citation>
    <scope>NUCLEOTIDE SEQUENCE [LARGE SCALE GENOMIC DNA]</scope>
    <source>
        <strain evidence="3 4">HMC1</strain>
    </source>
</reference>
<sequence>MNSHASWRKSSHSNPDGDCVEAAQANDDNIGTRDSKDGAGPIIEFAPTAWAALIAASVSADQARQDRRHDQGLHRLAQIKPQ</sequence>
<protein>
    <submittedName>
        <fullName evidence="3">DUF397 domain-containing protein</fullName>
    </submittedName>
</protein>
<organism evidence="3 4">
    <name type="scientific">Actinomadura rudentiformis</name>
    <dbReference type="NCBI Taxonomy" id="359158"/>
    <lineage>
        <taxon>Bacteria</taxon>
        <taxon>Bacillati</taxon>
        <taxon>Actinomycetota</taxon>
        <taxon>Actinomycetes</taxon>
        <taxon>Streptosporangiales</taxon>
        <taxon>Thermomonosporaceae</taxon>
        <taxon>Actinomadura</taxon>
    </lineage>
</organism>
<evidence type="ECO:0000259" key="2">
    <source>
        <dbReference type="Pfam" id="PF04149"/>
    </source>
</evidence>
<dbReference type="Proteomes" id="UP000468735">
    <property type="component" value="Unassembled WGS sequence"/>
</dbReference>
<feature type="region of interest" description="Disordered" evidence="1">
    <location>
        <begin position="60"/>
        <end position="82"/>
    </location>
</feature>
<dbReference type="EMBL" id="WBMT01000033">
    <property type="protein sequence ID" value="KAB2339765.1"/>
    <property type="molecule type" value="Genomic_DNA"/>
</dbReference>
<feature type="compositionally biased region" description="Basic residues" evidence="1">
    <location>
        <begin position="1"/>
        <end position="11"/>
    </location>
</feature>
<comment type="caution">
    <text evidence="3">The sequence shown here is derived from an EMBL/GenBank/DDBJ whole genome shotgun (WGS) entry which is preliminary data.</text>
</comment>
<feature type="compositionally biased region" description="Basic and acidic residues" evidence="1">
    <location>
        <begin position="63"/>
        <end position="73"/>
    </location>
</feature>
<dbReference type="InterPro" id="IPR007278">
    <property type="entry name" value="DUF397"/>
</dbReference>
<accession>A0A6H9YA81</accession>
<evidence type="ECO:0000313" key="3">
    <source>
        <dbReference type="EMBL" id="KAB2339765.1"/>
    </source>
</evidence>
<feature type="region of interest" description="Disordered" evidence="1">
    <location>
        <begin position="1"/>
        <end position="39"/>
    </location>
</feature>
<evidence type="ECO:0000313" key="4">
    <source>
        <dbReference type="Proteomes" id="UP000468735"/>
    </source>
</evidence>
<evidence type="ECO:0000256" key="1">
    <source>
        <dbReference type="SAM" id="MobiDB-lite"/>
    </source>
</evidence>
<gene>
    <name evidence="3" type="ORF">F8566_46680</name>
</gene>
<keyword evidence="4" id="KW-1185">Reference proteome</keyword>